<dbReference type="KEGG" id="pyr:P186_2828"/>
<proteinExistence type="predicted"/>
<feature type="transmembrane region" description="Helical" evidence="1">
    <location>
        <begin position="93"/>
        <end position="115"/>
    </location>
</feature>
<dbReference type="eggNOG" id="arCOG05478">
    <property type="taxonomic scope" value="Archaea"/>
</dbReference>
<feature type="transmembrane region" description="Helical" evidence="1">
    <location>
        <begin position="127"/>
        <end position="146"/>
    </location>
</feature>
<keyword evidence="1" id="KW-0472">Membrane</keyword>
<accession>G7VFJ8</accession>
<dbReference type="AlphaFoldDB" id="G7VFJ8"/>
<reference evidence="2 3" key="1">
    <citation type="journal article" date="2012" name="J. Bacteriol.">
        <title>Complete genome sequence of strain 1860, a crenarchaeon of the genus pyrobaculum able to grow with various electron acceptors.</title>
        <authorList>
            <person name="Mardanov A.V."/>
            <person name="Gumerov V.M."/>
            <person name="Slobodkina G.B."/>
            <person name="Beletsky A.V."/>
            <person name="Bonch-Osmolovskaya E.A."/>
            <person name="Ravin N.V."/>
            <person name="Skryabin K.G."/>
        </authorList>
    </citation>
    <scope>NUCLEOTIDE SEQUENCE [LARGE SCALE GENOMIC DNA]</scope>
    <source>
        <strain evidence="2 3">1860</strain>
    </source>
</reference>
<gene>
    <name evidence="2" type="ORF">P186_2828</name>
</gene>
<keyword evidence="3" id="KW-1185">Reference proteome</keyword>
<dbReference type="RefSeq" id="WP_014290029.1">
    <property type="nucleotide sequence ID" value="NC_016645.1"/>
</dbReference>
<dbReference type="GeneID" id="70362884"/>
<dbReference type="EMBL" id="CP003098">
    <property type="protein sequence ID" value="AET34204.1"/>
    <property type="molecule type" value="Genomic_DNA"/>
</dbReference>
<evidence type="ECO:0000313" key="2">
    <source>
        <dbReference type="EMBL" id="AET34204.1"/>
    </source>
</evidence>
<dbReference type="Proteomes" id="UP000005867">
    <property type="component" value="Chromosome"/>
</dbReference>
<dbReference type="HOGENOM" id="CLU_932622_0_0_2"/>
<feature type="transmembrane region" description="Helical" evidence="1">
    <location>
        <begin position="69"/>
        <end position="87"/>
    </location>
</feature>
<sequence>MANYVKLGSLAIITGFVLGLVVVVGVLLSSPSGVATSAALAAALLAGVIFVAGFVLLALGLRGYGRAGAVLYLAGVLLAVFVLSTPLDLFQKLLLTLPLSLAALAGLVLTSIALIKTREALAKTAGALLIASLAILVFAEIGYILWTPPPQPLPPPGSSGSSSFSDVVGVSTAYVFFNGSVSRGVPRLYGDAYVYVVAYQPGVALPDAVARQIALDAGEKPVYILPIPIYNTPINPEDYIDTLPTNTKNPVILLTYPLDKITVVNSWLRQIQSKFGQLQSNYIRIELSAGQPKSISFF</sequence>
<evidence type="ECO:0000256" key="1">
    <source>
        <dbReference type="SAM" id="Phobius"/>
    </source>
</evidence>
<feature type="transmembrane region" description="Helical" evidence="1">
    <location>
        <begin position="7"/>
        <end position="28"/>
    </location>
</feature>
<feature type="transmembrane region" description="Helical" evidence="1">
    <location>
        <begin position="34"/>
        <end position="57"/>
    </location>
</feature>
<evidence type="ECO:0000313" key="3">
    <source>
        <dbReference type="Proteomes" id="UP000005867"/>
    </source>
</evidence>
<name>G7VFJ8_9CREN</name>
<dbReference type="BioCyc" id="PSP1104324:GJSN-2765-MONOMER"/>
<keyword evidence="1" id="KW-0812">Transmembrane</keyword>
<organism evidence="2 3">
    <name type="scientific">Pyrobaculum ferrireducens</name>
    <dbReference type="NCBI Taxonomy" id="1104324"/>
    <lineage>
        <taxon>Archaea</taxon>
        <taxon>Thermoproteota</taxon>
        <taxon>Thermoprotei</taxon>
        <taxon>Thermoproteales</taxon>
        <taxon>Thermoproteaceae</taxon>
        <taxon>Pyrobaculum</taxon>
    </lineage>
</organism>
<protein>
    <submittedName>
        <fullName evidence="2">Uncharacterized protein</fullName>
    </submittedName>
</protein>
<keyword evidence="1" id="KW-1133">Transmembrane helix</keyword>